<protein>
    <recommendedName>
        <fullName evidence="4">L-ornithine N(5)-oxygenase</fullName>
    </recommendedName>
</protein>
<gene>
    <name evidence="2" type="ORF">M413DRAFT_425056</name>
</gene>
<keyword evidence="3" id="KW-1185">Reference proteome</keyword>
<dbReference type="InterPro" id="IPR036188">
    <property type="entry name" value="FAD/NAD-bd_sf"/>
</dbReference>
<evidence type="ECO:0000256" key="1">
    <source>
        <dbReference type="ARBA" id="ARBA00010139"/>
    </source>
</evidence>
<dbReference type="PANTHER" id="PTHR42877:SF7">
    <property type="entry name" value="FLAVIN-BINDING MONOOXYGENASE-RELATED"/>
    <property type="match status" value="1"/>
</dbReference>
<dbReference type="Gene3D" id="3.50.50.60">
    <property type="entry name" value="FAD/NAD(P)-binding domain"/>
    <property type="match status" value="3"/>
</dbReference>
<reference evidence="3" key="2">
    <citation type="submission" date="2015-01" db="EMBL/GenBank/DDBJ databases">
        <title>Evolutionary Origins and Diversification of the Mycorrhizal Mutualists.</title>
        <authorList>
            <consortium name="DOE Joint Genome Institute"/>
            <consortium name="Mycorrhizal Genomics Consortium"/>
            <person name="Kohler A."/>
            <person name="Kuo A."/>
            <person name="Nagy L.G."/>
            <person name="Floudas D."/>
            <person name="Copeland A."/>
            <person name="Barry K.W."/>
            <person name="Cichocki N."/>
            <person name="Veneault-Fourrey C."/>
            <person name="LaButti K."/>
            <person name="Lindquist E.A."/>
            <person name="Lipzen A."/>
            <person name="Lundell T."/>
            <person name="Morin E."/>
            <person name="Murat C."/>
            <person name="Riley R."/>
            <person name="Ohm R."/>
            <person name="Sun H."/>
            <person name="Tunlid A."/>
            <person name="Henrissat B."/>
            <person name="Grigoriev I.V."/>
            <person name="Hibbett D.S."/>
            <person name="Martin F."/>
        </authorList>
    </citation>
    <scope>NUCLEOTIDE SEQUENCE [LARGE SCALE GENOMIC DNA]</scope>
    <source>
        <strain evidence="3">h7</strain>
    </source>
</reference>
<accession>A0A0C3BWA3</accession>
<dbReference type="AlphaFoldDB" id="A0A0C3BWA3"/>
<evidence type="ECO:0000313" key="2">
    <source>
        <dbReference type="EMBL" id="KIM36369.1"/>
    </source>
</evidence>
<evidence type="ECO:0000313" key="3">
    <source>
        <dbReference type="Proteomes" id="UP000053424"/>
    </source>
</evidence>
<comment type="similarity">
    <text evidence="1">Belongs to the FAD-binding monooxygenase family.</text>
</comment>
<dbReference type="Pfam" id="PF13450">
    <property type="entry name" value="NAD_binding_8"/>
    <property type="match status" value="1"/>
</dbReference>
<name>A0A0C3BWA3_HEBCY</name>
<dbReference type="Proteomes" id="UP000053424">
    <property type="component" value="Unassembled WGS sequence"/>
</dbReference>
<dbReference type="STRING" id="686832.A0A0C3BWA3"/>
<reference evidence="2 3" key="1">
    <citation type="submission" date="2014-04" db="EMBL/GenBank/DDBJ databases">
        <authorList>
            <consortium name="DOE Joint Genome Institute"/>
            <person name="Kuo A."/>
            <person name="Gay G."/>
            <person name="Dore J."/>
            <person name="Kohler A."/>
            <person name="Nagy L.G."/>
            <person name="Floudas D."/>
            <person name="Copeland A."/>
            <person name="Barry K.W."/>
            <person name="Cichocki N."/>
            <person name="Veneault-Fourrey C."/>
            <person name="LaButti K."/>
            <person name="Lindquist E.A."/>
            <person name="Lipzen A."/>
            <person name="Lundell T."/>
            <person name="Morin E."/>
            <person name="Murat C."/>
            <person name="Sun H."/>
            <person name="Tunlid A."/>
            <person name="Henrissat B."/>
            <person name="Grigoriev I.V."/>
            <person name="Hibbett D.S."/>
            <person name="Martin F."/>
            <person name="Nordberg H.P."/>
            <person name="Cantor M.N."/>
            <person name="Hua S.X."/>
        </authorList>
    </citation>
    <scope>NUCLEOTIDE SEQUENCE [LARGE SCALE GENOMIC DNA]</scope>
    <source>
        <strain evidence="3">h7</strain>
    </source>
</reference>
<organism evidence="2 3">
    <name type="scientific">Hebeloma cylindrosporum</name>
    <dbReference type="NCBI Taxonomy" id="76867"/>
    <lineage>
        <taxon>Eukaryota</taxon>
        <taxon>Fungi</taxon>
        <taxon>Dikarya</taxon>
        <taxon>Basidiomycota</taxon>
        <taxon>Agaricomycotina</taxon>
        <taxon>Agaricomycetes</taxon>
        <taxon>Agaricomycetidae</taxon>
        <taxon>Agaricales</taxon>
        <taxon>Agaricineae</taxon>
        <taxon>Hymenogastraceae</taxon>
        <taxon>Hebeloma</taxon>
    </lineage>
</organism>
<dbReference type="SUPFAM" id="SSF51905">
    <property type="entry name" value="FAD/NAD(P)-binding domain"/>
    <property type="match status" value="1"/>
</dbReference>
<dbReference type="PANTHER" id="PTHR42877">
    <property type="entry name" value="L-ORNITHINE N(5)-MONOOXYGENASE-RELATED"/>
    <property type="match status" value="1"/>
</dbReference>
<dbReference type="InterPro" id="IPR051209">
    <property type="entry name" value="FAD-bind_Monooxygenase_sf"/>
</dbReference>
<proteinExistence type="inferred from homology"/>
<sequence length="539" mass="61008">MSSFCQRVQNLDFTIYDSNPGVGGAWYANRYPGLMCDIPSHVYQLTFENNINWSGFYASGEEILQNLESIVDKYQLRPCIRLQHRVTCARYSEETGKWHITIRRPKNSTNKPWSAGLPDRPNYEDWEEFHDTADVLFNAVGSLSRWSWPDIPGLDKFSGKIMHSAHWNTTDHEDCWRDKNVGVIGVGSSAIQIVAALQPKVKHLTNYVRGRTWISSTFVRERLMKLSGGDESVNNCRREIENEMNSAQPVTLVGSDLQARAKAEFKKSMLEKLAKRPWIAEHLIPDFGVACRRLTPGPGYLEALCADNVSFVPSLIKRVTPTGIETADGNFQKLDVIVCATGFDVGFHLDFDVIGRGGLTLKEHHTPHPRTYLSVAVDGFPNMFQALGANSNVGAGNLLLVMERQVDYAVAATLKLQRERLKSIEPKKEAIEDFERYIDVSSFLTIFGTKCRSWYKVGKEEGRVVGLWPGSAMHAAKTLTHPRWEDYNYEFLDGVKNRLHWLGDGNTVADRDPKADKSWYLKPENIDYPPVPPKIRAKL</sequence>
<dbReference type="HOGENOM" id="CLU_006937_6_1_1"/>
<dbReference type="OrthoDB" id="74360at2759"/>
<evidence type="ECO:0008006" key="4">
    <source>
        <dbReference type="Google" id="ProtNLM"/>
    </source>
</evidence>
<dbReference type="EMBL" id="KN831806">
    <property type="protein sequence ID" value="KIM36369.1"/>
    <property type="molecule type" value="Genomic_DNA"/>
</dbReference>